<feature type="transmembrane region" description="Helical" evidence="1">
    <location>
        <begin position="123"/>
        <end position="146"/>
    </location>
</feature>
<dbReference type="PANTHER" id="PTHR40031:SF1">
    <property type="entry name" value="MEMBRANE-BOUND METAL-DEPENDENT HYDROLASE"/>
    <property type="match status" value="1"/>
</dbReference>
<evidence type="ECO:0000313" key="2">
    <source>
        <dbReference type="EMBL" id="TYP72170.1"/>
    </source>
</evidence>
<evidence type="ECO:0000256" key="1">
    <source>
        <dbReference type="SAM" id="Phobius"/>
    </source>
</evidence>
<organism evidence="2 3">
    <name type="scientific">Aquimarina intermedia</name>
    <dbReference type="NCBI Taxonomy" id="350814"/>
    <lineage>
        <taxon>Bacteria</taxon>
        <taxon>Pseudomonadati</taxon>
        <taxon>Bacteroidota</taxon>
        <taxon>Flavobacteriia</taxon>
        <taxon>Flavobacteriales</taxon>
        <taxon>Flavobacteriaceae</taxon>
        <taxon>Aquimarina</taxon>
    </lineage>
</organism>
<dbReference type="OrthoDB" id="9781927at2"/>
<keyword evidence="1" id="KW-0472">Membrane</keyword>
<evidence type="ECO:0000313" key="3">
    <source>
        <dbReference type="Proteomes" id="UP000324376"/>
    </source>
</evidence>
<feature type="transmembrane region" description="Helical" evidence="1">
    <location>
        <begin position="59"/>
        <end position="81"/>
    </location>
</feature>
<reference evidence="2 3" key="1">
    <citation type="submission" date="2019-07" db="EMBL/GenBank/DDBJ databases">
        <title>Genomic Encyclopedia of Archaeal and Bacterial Type Strains, Phase II (KMG-II): from individual species to whole genera.</title>
        <authorList>
            <person name="Goeker M."/>
        </authorList>
    </citation>
    <scope>NUCLEOTIDE SEQUENCE [LARGE SCALE GENOMIC DNA]</scope>
    <source>
        <strain evidence="2 3">DSM 17527</strain>
    </source>
</reference>
<dbReference type="Pfam" id="PF04307">
    <property type="entry name" value="YdjM"/>
    <property type="match status" value="1"/>
</dbReference>
<comment type="caution">
    <text evidence="2">The sequence shown here is derived from an EMBL/GenBank/DDBJ whole genome shotgun (WGS) entry which is preliminary data.</text>
</comment>
<keyword evidence="3" id="KW-1185">Reference proteome</keyword>
<keyword evidence="1" id="KW-1133">Transmembrane helix</keyword>
<keyword evidence="1" id="KW-0812">Transmembrane</keyword>
<accession>A0A5S5C1F3</accession>
<sequence>MDSLTQIVLGAAVGELALGKKIGNKAILWGAIAGTIPDLDVITKWFFDPVRANELHRGFSHSILFSLLAAPLLGWVLAKLYKNSHATWRDWTLLMFLGLFTHPLLDAFTTWGTQLFWPSPYKVSFKSIFVIDPLYTLPFLLCVVLAMRLKRENPKRRYYAKSGLIISSCYLVLTVAIKGYTYSKFEASLIAQNIEYLDIQTKPTPFNSILWTANVQTADAYHIGYYSIFDRTDTIEFSIIPKNHHLLGASREHPLVERLIKLTEGWYTIDQQEDSLLFNDLRFGQLDFEDPESPFVFSYELYYNDNELHAKEPEKKFRDGYALLKKLFNRMGGI</sequence>
<protein>
    <submittedName>
        <fullName evidence="2">Inner membrane protein</fullName>
    </submittedName>
</protein>
<dbReference type="InterPro" id="IPR053170">
    <property type="entry name" value="Transcription_regulator"/>
</dbReference>
<dbReference type="EMBL" id="VNHU01000007">
    <property type="protein sequence ID" value="TYP72170.1"/>
    <property type="molecule type" value="Genomic_DNA"/>
</dbReference>
<feature type="transmembrane region" description="Helical" evidence="1">
    <location>
        <begin position="93"/>
        <end position="117"/>
    </location>
</feature>
<dbReference type="PANTHER" id="PTHR40031">
    <property type="entry name" value="HYPOTHETICAL MEMBRANE SPANNING PROTEIN"/>
    <property type="match status" value="1"/>
</dbReference>
<proteinExistence type="predicted"/>
<dbReference type="RefSeq" id="WP_148783054.1">
    <property type="nucleotide sequence ID" value="NZ_VNHU01000007.1"/>
</dbReference>
<gene>
    <name evidence="2" type="ORF">BD809_10754</name>
</gene>
<dbReference type="AlphaFoldDB" id="A0A5S5C1F3"/>
<dbReference type="Proteomes" id="UP000324376">
    <property type="component" value="Unassembled WGS sequence"/>
</dbReference>
<name>A0A5S5C1F3_9FLAO</name>
<dbReference type="InterPro" id="IPR007404">
    <property type="entry name" value="YdjM-like"/>
</dbReference>
<feature type="transmembrane region" description="Helical" evidence="1">
    <location>
        <begin position="158"/>
        <end position="177"/>
    </location>
</feature>